<name>A0ABS3JHS8_9BACT</name>
<feature type="signal peptide" evidence="1">
    <location>
        <begin position="1"/>
        <end position="22"/>
    </location>
</feature>
<proteinExistence type="predicted"/>
<reference evidence="2 3" key="1">
    <citation type="submission" date="2021-03" db="EMBL/GenBank/DDBJ databases">
        <title>Fibrella sp. HMF5405 genome sequencing and assembly.</title>
        <authorList>
            <person name="Kang H."/>
            <person name="Kim H."/>
            <person name="Bae S."/>
            <person name="Joh K."/>
        </authorList>
    </citation>
    <scope>NUCLEOTIDE SEQUENCE [LARGE SCALE GENOMIC DNA]</scope>
    <source>
        <strain evidence="2 3">HMF5405</strain>
    </source>
</reference>
<gene>
    <name evidence="2" type="ORF">J2I46_07680</name>
</gene>
<evidence type="ECO:0000256" key="1">
    <source>
        <dbReference type="SAM" id="SignalP"/>
    </source>
</evidence>
<sequence>MKQRTFFLSLIASVCLGTFAQAQQPFTNCSAAFVGDRMVVDTYSPAGKCKLAADASGTLTVRTVALSPTESKAVDPIDFKVAIRDNATGTLHLFSQETYREVLVQNVLAHCKKGDQIVLLTADTRYALPHNEILVQ</sequence>
<feature type="chain" id="PRO_5046188594" evidence="1">
    <location>
        <begin position="23"/>
        <end position="136"/>
    </location>
</feature>
<organism evidence="2 3">
    <name type="scientific">Fibrella forsythiae</name>
    <dbReference type="NCBI Taxonomy" id="2817061"/>
    <lineage>
        <taxon>Bacteria</taxon>
        <taxon>Pseudomonadati</taxon>
        <taxon>Bacteroidota</taxon>
        <taxon>Cytophagia</taxon>
        <taxon>Cytophagales</taxon>
        <taxon>Spirosomataceae</taxon>
        <taxon>Fibrella</taxon>
    </lineage>
</organism>
<keyword evidence="1" id="KW-0732">Signal</keyword>
<dbReference type="EMBL" id="JAFMYW010000002">
    <property type="protein sequence ID" value="MBO0948452.1"/>
    <property type="molecule type" value="Genomic_DNA"/>
</dbReference>
<evidence type="ECO:0000313" key="3">
    <source>
        <dbReference type="Proteomes" id="UP000664628"/>
    </source>
</evidence>
<dbReference type="Proteomes" id="UP000664628">
    <property type="component" value="Unassembled WGS sequence"/>
</dbReference>
<evidence type="ECO:0000313" key="2">
    <source>
        <dbReference type="EMBL" id="MBO0948452.1"/>
    </source>
</evidence>
<dbReference type="RefSeq" id="WP_207328423.1">
    <property type="nucleotide sequence ID" value="NZ_JAFMYW010000002.1"/>
</dbReference>
<comment type="caution">
    <text evidence="2">The sequence shown here is derived from an EMBL/GenBank/DDBJ whole genome shotgun (WGS) entry which is preliminary data.</text>
</comment>
<keyword evidence="3" id="KW-1185">Reference proteome</keyword>
<accession>A0ABS3JHS8</accession>
<protein>
    <submittedName>
        <fullName evidence="2">Uncharacterized protein</fullName>
    </submittedName>
</protein>